<accession>A0A3M0KLM1</accession>
<evidence type="ECO:0000313" key="1">
    <source>
        <dbReference type="EMBL" id="RMC08097.1"/>
    </source>
</evidence>
<dbReference type="AlphaFoldDB" id="A0A3M0KLM1"/>
<dbReference type="Proteomes" id="UP000269221">
    <property type="component" value="Unassembled WGS sequence"/>
</dbReference>
<reference evidence="1 2" key="1">
    <citation type="submission" date="2018-07" db="EMBL/GenBank/DDBJ databases">
        <title>A high quality draft genome assembly of the barn swallow (H. rustica rustica).</title>
        <authorList>
            <person name="Formenti G."/>
            <person name="Chiara M."/>
            <person name="Poveda L."/>
            <person name="Francoijs K.-J."/>
            <person name="Bonisoli-Alquati A."/>
            <person name="Canova L."/>
            <person name="Gianfranceschi L."/>
            <person name="Horner D.S."/>
            <person name="Saino N."/>
        </authorList>
    </citation>
    <scope>NUCLEOTIDE SEQUENCE [LARGE SCALE GENOMIC DNA]</scope>
    <source>
        <strain evidence="1">Chelidonia</strain>
        <tissue evidence="1">Blood</tissue>
    </source>
</reference>
<keyword evidence="2" id="KW-1185">Reference proteome</keyword>
<name>A0A3M0KLM1_HIRRU</name>
<evidence type="ECO:0000313" key="2">
    <source>
        <dbReference type="Proteomes" id="UP000269221"/>
    </source>
</evidence>
<protein>
    <submittedName>
        <fullName evidence="1">Uncharacterized protein</fullName>
    </submittedName>
</protein>
<sequence>MKLIRGLEHIPYEHMLKKVGLFSLERRKLCGDRIATLQYLKDTSGTYGKAEERFSIKSCRDRTRRNEWKIEEVNPIDMNSYKEIFYSEGGIQEQVAQGGCECPNPGSVQGQVS</sequence>
<gene>
    <name evidence="1" type="ORF">DUI87_15128</name>
</gene>
<comment type="caution">
    <text evidence="1">The sequence shown here is derived from an EMBL/GenBank/DDBJ whole genome shotgun (WGS) entry which is preliminary data.</text>
</comment>
<proteinExistence type="predicted"/>
<organism evidence="1 2">
    <name type="scientific">Hirundo rustica rustica</name>
    <dbReference type="NCBI Taxonomy" id="333673"/>
    <lineage>
        <taxon>Eukaryota</taxon>
        <taxon>Metazoa</taxon>
        <taxon>Chordata</taxon>
        <taxon>Craniata</taxon>
        <taxon>Vertebrata</taxon>
        <taxon>Euteleostomi</taxon>
        <taxon>Archelosauria</taxon>
        <taxon>Archosauria</taxon>
        <taxon>Dinosauria</taxon>
        <taxon>Saurischia</taxon>
        <taxon>Theropoda</taxon>
        <taxon>Coelurosauria</taxon>
        <taxon>Aves</taxon>
        <taxon>Neognathae</taxon>
        <taxon>Neoaves</taxon>
        <taxon>Telluraves</taxon>
        <taxon>Australaves</taxon>
        <taxon>Passeriformes</taxon>
        <taxon>Sylvioidea</taxon>
        <taxon>Hirundinidae</taxon>
        <taxon>Hirundo</taxon>
    </lineage>
</organism>
<dbReference type="EMBL" id="QRBI01000118">
    <property type="protein sequence ID" value="RMC08097.1"/>
    <property type="molecule type" value="Genomic_DNA"/>
</dbReference>
<dbReference type="OrthoDB" id="276744at2759"/>